<comment type="caution">
    <text evidence="1">The sequence shown here is derived from an EMBL/GenBank/DDBJ whole genome shotgun (WGS) entry which is preliminary data.</text>
</comment>
<dbReference type="EMBL" id="CM042053">
    <property type="protein sequence ID" value="KAI3714935.1"/>
    <property type="molecule type" value="Genomic_DNA"/>
</dbReference>
<proteinExistence type="predicted"/>
<evidence type="ECO:0000313" key="2">
    <source>
        <dbReference type="Proteomes" id="UP001055879"/>
    </source>
</evidence>
<keyword evidence="2" id="KW-1185">Reference proteome</keyword>
<accession>A0ACB9AYB3</accession>
<reference evidence="1 2" key="2">
    <citation type="journal article" date="2022" name="Mol. Ecol. Resour.">
        <title>The genomes of chicory, endive, great burdock and yacon provide insights into Asteraceae paleo-polyploidization history and plant inulin production.</title>
        <authorList>
            <person name="Fan W."/>
            <person name="Wang S."/>
            <person name="Wang H."/>
            <person name="Wang A."/>
            <person name="Jiang F."/>
            <person name="Liu H."/>
            <person name="Zhao H."/>
            <person name="Xu D."/>
            <person name="Zhang Y."/>
        </authorList>
    </citation>
    <scope>NUCLEOTIDE SEQUENCE [LARGE SCALE GENOMIC DNA]</scope>
    <source>
        <strain evidence="2">cv. Niubang</strain>
    </source>
</reference>
<sequence length="80" mass="8717">MKTMTMVGTPYLESKTASKGREGEGREREDGKGLLANGEFLFQYHLPHTHARSLNPSLVNLRNPSSGHPPSVSPATLRDG</sequence>
<evidence type="ECO:0000313" key="1">
    <source>
        <dbReference type="EMBL" id="KAI3714935.1"/>
    </source>
</evidence>
<gene>
    <name evidence="1" type="ORF">L6452_21897</name>
</gene>
<dbReference type="Proteomes" id="UP001055879">
    <property type="component" value="Linkage Group LG07"/>
</dbReference>
<organism evidence="1 2">
    <name type="scientific">Arctium lappa</name>
    <name type="common">Greater burdock</name>
    <name type="synonym">Lappa major</name>
    <dbReference type="NCBI Taxonomy" id="4217"/>
    <lineage>
        <taxon>Eukaryota</taxon>
        <taxon>Viridiplantae</taxon>
        <taxon>Streptophyta</taxon>
        <taxon>Embryophyta</taxon>
        <taxon>Tracheophyta</taxon>
        <taxon>Spermatophyta</taxon>
        <taxon>Magnoliopsida</taxon>
        <taxon>eudicotyledons</taxon>
        <taxon>Gunneridae</taxon>
        <taxon>Pentapetalae</taxon>
        <taxon>asterids</taxon>
        <taxon>campanulids</taxon>
        <taxon>Asterales</taxon>
        <taxon>Asteraceae</taxon>
        <taxon>Carduoideae</taxon>
        <taxon>Cardueae</taxon>
        <taxon>Arctiinae</taxon>
        <taxon>Arctium</taxon>
    </lineage>
</organism>
<protein>
    <submittedName>
        <fullName evidence="1">Uncharacterized protein</fullName>
    </submittedName>
</protein>
<name>A0ACB9AYB3_ARCLA</name>
<reference evidence="2" key="1">
    <citation type="journal article" date="2022" name="Mol. Ecol. Resour.">
        <title>The genomes of chicory, endive, great burdock and yacon provide insights into Asteraceae palaeo-polyploidization history and plant inulin production.</title>
        <authorList>
            <person name="Fan W."/>
            <person name="Wang S."/>
            <person name="Wang H."/>
            <person name="Wang A."/>
            <person name="Jiang F."/>
            <person name="Liu H."/>
            <person name="Zhao H."/>
            <person name="Xu D."/>
            <person name="Zhang Y."/>
        </authorList>
    </citation>
    <scope>NUCLEOTIDE SEQUENCE [LARGE SCALE GENOMIC DNA]</scope>
    <source>
        <strain evidence="2">cv. Niubang</strain>
    </source>
</reference>